<sequence length="634" mass="70132">MGAEFTATGQPLTAKWWSFSATGRKRYDQPTNSHENHAPFPHHLASTLSITPQPERLFPSTMHSETSSSGTWSSLPLTHAYTKLAGTVHAAQRELLGPSTVAELRALLPTDTELATTVPSKPPSADPWGLRSPASPKSPTPVTLSQYHASPESASVHVIYSVERGSTAPALDPGMKDASAIPPPLFAGCPPTDVVRVDRRDVEESGLHKILISEKKKKEYAGRQLTFEEQQADILKQVYVTKTKLDRFGENLPSASQFGDVEALPVLNDEQWLQFTGANTESLALDPARGHRHRLEESSEAPTWMDRNCEGPTESAKRQFCKEAIEVFHQHREFLRYLARDNTKNEEEKEELIAKEHQNFVQEIRKSMDQTGYKDVDDAVTVVDMFENPPTELHDQMLSTGQFEALLAALTFKHAQPQLPPPTTNQLVTIRKALRSAAKLMLSVPTKTDDFPKRPKPQAKWKTSALPSISSPKLLSASTLRSDLLSLFSVSAADGKFSHSGEPSHVKSTALPKQSEQEKRKGTYNLISSSPSADPKALLSPQSMASPLNTQSRSTTSHRRGVSISKLHSTRSKGQTMSPQGSTDPVLVMGVGEEPDSSHLPPCPRKKPWFKRRSEEKEEKSKKSERLGSFFEYD</sequence>
<evidence type="ECO:0000256" key="1">
    <source>
        <dbReference type="SAM" id="MobiDB-lite"/>
    </source>
</evidence>
<dbReference type="EMBL" id="ML993953">
    <property type="protein sequence ID" value="KAF2201989.1"/>
    <property type="molecule type" value="Genomic_DNA"/>
</dbReference>
<comment type="caution">
    <text evidence="2">The sequence shown here is derived from an EMBL/GenBank/DDBJ whole genome shotgun (WGS) entry which is preliminary data.</text>
</comment>
<proteinExistence type="predicted"/>
<accession>A0A9P4JPG3</accession>
<feature type="region of interest" description="Disordered" evidence="1">
    <location>
        <begin position="113"/>
        <end position="145"/>
    </location>
</feature>
<feature type="region of interest" description="Disordered" evidence="1">
    <location>
        <begin position="445"/>
        <end position="465"/>
    </location>
</feature>
<reference evidence="2" key="1">
    <citation type="journal article" date="2020" name="Stud. Mycol.">
        <title>101 Dothideomycetes genomes: a test case for predicting lifestyles and emergence of pathogens.</title>
        <authorList>
            <person name="Haridas S."/>
            <person name="Albert R."/>
            <person name="Binder M."/>
            <person name="Bloem J."/>
            <person name="Labutti K."/>
            <person name="Salamov A."/>
            <person name="Andreopoulos B."/>
            <person name="Baker S."/>
            <person name="Barry K."/>
            <person name="Bills G."/>
            <person name="Bluhm B."/>
            <person name="Cannon C."/>
            <person name="Castanera R."/>
            <person name="Culley D."/>
            <person name="Daum C."/>
            <person name="Ezra D."/>
            <person name="Gonzalez J."/>
            <person name="Henrissat B."/>
            <person name="Kuo A."/>
            <person name="Liang C."/>
            <person name="Lipzen A."/>
            <person name="Lutzoni F."/>
            <person name="Magnuson J."/>
            <person name="Mondo S."/>
            <person name="Nolan M."/>
            <person name="Ohm R."/>
            <person name="Pangilinan J."/>
            <person name="Park H.-J."/>
            <person name="Ramirez L."/>
            <person name="Alfaro M."/>
            <person name="Sun H."/>
            <person name="Tritt A."/>
            <person name="Yoshinaga Y."/>
            <person name="Zwiers L.-H."/>
            <person name="Turgeon B."/>
            <person name="Goodwin S."/>
            <person name="Spatafora J."/>
            <person name="Crous P."/>
            <person name="Grigoriev I."/>
        </authorList>
    </citation>
    <scope>NUCLEOTIDE SEQUENCE</scope>
    <source>
        <strain evidence="2">ATCC 74209</strain>
    </source>
</reference>
<evidence type="ECO:0000313" key="2">
    <source>
        <dbReference type="EMBL" id="KAF2201989.1"/>
    </source>
</evidence>
<name>A0A9P4JPG3_9PLEO</name>
<dbReference type="Proteomes" id="UP000799536">
    <property type="component" value="Unassembled WGS sequence"/>
</dbReference>
<feature type="compositionally biased region" description="Basic and acidic residues" evidence="1">
    <location>
        <begin position="612"/>
        <end position="626"/>
    </location>
</feature>
<dbReference type="AlphaFoldDB" id="A0A9P4JPG3"/>
<organism evidence="2 3">
    <name type="scientific">Delitschia confertaspora ATCC 74209</name>
    <dbReference type="NCBI Taxonomy" id="1513339"/>
    <lineage>
        <taxon>Eukaryota</taxon>
        <taxon>Fungi</taxon>
        <taxon>Dikarya</taxon>
        <taxon>Ascomycota</taxon>
        <taxon>Pezizomycotina</taxon>
        <taxon>Dothideomycetes</taxon>
        <taxon>Pleosporomycetidae</taxon>
        <taxon>Pleosporales</taxon>
        <taxon>Delitschiaceae</taxon>
        <taxon>Delitschia</taxon>
    </lineage>
</organism>
<feature type="compositionally biased region" description="Basic and acidic residues" evidence="1">
    <location>
        <begin position="496"/>
        <end position="505"/>
    </location>
</feature>
<protein>
    <submittedName>
        <fullName evidence="2">Uncharacterized protein</fullName>
    </submittedName>
</protein>
<gene>
    <name evidence="2" type="ORF">GQ43DRAFT_462730</name>
</gene>
<feature type="compositionally biased region" description="Polar residues" evidence="1">
    <location>
        <begin position="572"/>
        <end position="583"/>
    </location>
</feature>
<feature type="compositionally biased region" description="Polar residues" evidence="1">
    <location>
        <begin position="540"/>
        <end position="555"/>
    </location>
</feature>
<keyword evidence="3" id="KW-1185">Reference proteome</keyword>
<feature type="region of interest" description="Disordered" evidence="1">
    <location>
        <begin position="496"/>
        <end position="634"/>
    </location>
</feature>
<feature type="compositionally biased region" description="Polar residues" evidence="1">
    <location>
        <begin position="135"/>
        <end position="145"/>
    </location>
</feature>
<evidence type="ECO:0000313" key="3">
    <source>
        <dbReference type="Proteomes" id="UP000799536"/>
    </source>
</evidence>
<feature type="region of interest" description="Disordered" evidence="1">
    <location>
        <begin position="291"/>
        <end position="310"/>
    </location>
</feature>